<proteinExistence type="predicted"/>
<dbReference type="RefSeq" id="WP_114366396.1">
    <property type="nucleotide sequence ID" value="NZ_BHZF01000006.1"/>
</dbReference>
<organism evidence="2 3">
    <name type="scientific">Schleiferia thermophila</name>
    <dbReference type="NCBI Taxonomy" id="884107"/>
    <lineage>
        <taxon>Bacteria</taxon>
        <taxon>Pseudomonadati</taxon>
        <taxon>Bacteroidota</taxon>
        <taxon>Flavobacteriia</taxon>
        <taxon>Flavobacteriales</taxon>
        <taxon>Schleiferiaceae</taxon>
        <taxon>Schleiferia</taxon>
    </lineage>
</organism>
<dbReference type="AlphaFoldDB" id="A0A369A1Q2"/>
<evidence type="ECO:0000313" key="2">
    <source>
        <dbReference type="EMBL" id="RCX02286.1"/>
    </source>
</evidence>
<evidence type="ECO:0000313" key="3">
    <source>
        <dbReference type="Proteomes" id="UP000253517"/>
    </source>
</evidence>
<dbReference type="EMBL" id="QPJS01000004">
    <property type="protein sequence ID" value="RCX02286.1"/>
    <property type="molecule type" value="Genomic_DNA"/>
</dbReference>
<evidence type="ECO:0000256" key="1">
    <source>
        <dbReference type="SAM" id="SignalP"/>
    </source>
</evidence>
<dbReference type="Proteomes" id="UP000253517">
    <property type="component" value="Unassembled WGS sequence"/>
</dbReference>
<protein>
    <submittedName>
        <fullName evidence="2">Uncharacterized protein</fullName>
    </submittedName>
</protein>
<keyword evidence="1" id="KW-0732">Signal</keyword>
<keyword evidence="3" id="KW-1185">Reference proteome</keyword>
<comment type="caution">
    <text evidence="2">The sequence shown here is derived from an EMBL/GenBank/DDBJ whole genome shotgun (WGS) entry which is preliminary data.</text>
</comment>
<reference evidence="2 3" key="1">
    <citation type="submission" date="2018-07" db="EMBL/GenBank/DDBJ databases">
        <title>Genomic Encyclopedia of Type Strains, Phase IV (KMG-IV): sequencing the most valuable type-strain genomes for metagenomic binning, comparative biology and taxonomic classification.</title>
        <authorList>
            <person name="Goeker M."/>
        </authorList>
    </citation>
    <scope>NUCLEOTIDE SEQUENCE [LARGE SCALE GENOMIC DNA]</scope>
    <source>
        <strain evidence="2 3">DSM 21410</strain>
    </source>
</reference>
<feature type="signal peptide" evidence="1">
    <location>
        <begin position="1"/>
        <end position="20"/>
    </location>
</feature>
<name>A0A369A1Q2_9FLAO</name>
<sequence>MLRSLIGTLLVLNCSNTVFAQKLEDGKWVDDNLTFKVVYENIRKAGELQLCIANLENDLCIGNLMTPFEVFVYDRKDSLIWSSIWTGTNMQLKFKKRLPMAAKVHIKAKVPYVINKLTTTRIYQQSPLELLYVIQ</sequence>
<gene>
    <name evidence="2" type="ORF">DES35_10445</name>
</gene>
<accession>A0A369A1Q2</accession>
<feature type="chain" id="PRO_5016967397" evidence="1">
    <location>
        <begin position="21"/>
        <end position="135"/>
    </location>
</feature>